<name>A0A914R0L3_9BILA</name>
<dbReference type="InterPro" id="IPR052907">
    <property type="entry name" value="Beta-lactamase/esterase"/>
</dbReference>
<keyword evidence="3" id="KW-1185">Reference proteome</keyword>
<keyword evidence="1" id="KW-1133">Transmembrane helix</keyword>
<organism evidence="3 4">
    <name type="scientific">Panagrolaimus davidi</name>
    <dbReference type="NCBI Taxonomy" id="227884"/>
    <lineage>
        <taxon>Eukaryota</taxon>
        <taxon>Metazoa</taxon>
        <taxon>Ecdysozoa</taxon>
        <taxon>Nematoda</taxon>
        <taxon>Chromadorea</taxon>
        <taxon>Rhabditida</taxon>
        <taxon>Tylenchina</taxon>
        <taxon>Panagrolaimomorpha</taxon>
        <taxon>Panagrolaimoidea</taxon>
        <taxon>Panagrolaimidae</taxon>
        <taxon>Panagrolaimus</taxon>
    </lineage>
</organism>
<dbReference type="PANTHER" id="PTHR43319">
    <property type="entry name" value="BETA-LACTAMASE-RELATED"/>
    <property type="match status" value="1"/>
</dbReference>
<dbReference type="Proteomes" id="UP000887578">
    <property type="component" value="Unplaced"/>
</dbReference>
<reference evidence="4" key="1">
    <citation type="submission" date="2022-11" db="UniProtKB">
        <authorList>
            <consortium name="WormBaseParasite"/>
        </authorList>
    </citation>
    <scope>IDENTIFICATION</scope>
</reference>
<evidence type="ECO:0000259" key="2">
    <source>
        <dbReference type="Pfam" id="PF00144"/>
    </source>
</evidence>
<dbReference type="InterPro" id="IPR012338">
    <property type="entry name" value="Beta-lactam/transpept-like"/>
</dbReference>
<evidence type="ECO:0000256" key="1">
    <source>
        <dbReference type="SAM" id="Phobius"/>
    </source>
</evidence>
<accession>A0A914R0L3</accession>
<dbReference type="SUPFAM" id="SSF56601">
    <property type="entry name" value="beta-lactamase/transpeptidase-like"/>
    <property type="match status" value="1"/>
</dbReference>
<dbReference type="AlphaFoldDB" id="A0A914R0L3"/>
<dbReference type="PANTHER" id="PTHR43319:SF5">
    <property type="entry name" value="BETA-LACTAMASE-RELATED DOMAIN-CONTAINING PROTEIN"/>
    <property type="match status" value="1"/>
</dbReference>
<evidence type="ECO:0000313" key="4">
    <source>
        <dbReference type="WBParaSite" id="PDA_v2.g9997.t1"/>
    </source>
</evidence>
<dbReference type="InterPro" id="IPR001466">
    <property type="entry name" value="Beta-lactam-related"/>
</dbReference>
<proteinExistence type="predicted"/>
<dbReference type="WBParaSite" id="PDA_v2.g9997.t1">
    <property type="protein sequence ID" value="PDA_v2.g9997.t1"/>
    <property type="gene ID" value="PDA_v2.g9997"/>
</dbReference>
<dbReference type="Pfam" id="PF00144">
    <property type="entry name" value="Beta-lactamase"/>
    <property type="match status" value="1"/>
</dbReference>
<keyword evidence="1" id="KW-0472">Membrane</keyword>
<evidence type="ECO:0000313" key="3">
    <source>
        <dbReference type="Proteomes" id="UP000887578"/>
    </source>
</evidence>
<feature type="transmembrane region" description="Helical" evidence="1">
    <location>
        <begin position="12"/>
        <end position="37"/>
    </location>
</feature>
<keyword evidence="1" id="KW-0812">Transmembrane</keyword>
<feature type="domain" description="Beta-lactamase-related" evidence="2">
    <location>
        <begin position="61"/>
        <end position="426"/>
    </location>
</feature>
<sequence>MSDKVYDSNPILILIQSFLKWFKAIATVISLWIIGIFQKKPKVIHVQGFIEPGFEAVKKAFEQNLESNWEHQGASLTVYHKNKLVVDIWGGYADKECRRLWQKDTISIAFSSTKAIASLCFASLVDKKLLSYDDKITSFWPEFAKHGKGSITVQWILSHLSGLAYFDFPITEDDARDWKKMSKLIENEKPKWEPGSAVGYHAITFGWICDQIIRRIDPKQRSLTEFFNDEIRGNSDFHIGLNTSEAYRVARIKLPSISQRLSEYLTNPNAVDYPRFLYDFATDGILSKVEKNPNWLRFVKEMTLNNPDFYTLEQSAVMGIGNARSLAEIFNRAIFEKKIFKDSETIKKLTTPFIKKEDIVTGALVARGQGLMFSPFIHLPTGKLCQMIGHAGYGGQNIKFDLENELCFGYVSNGLKSGFGDSARTFVKLRDSIYSCILVDKN</sequence>
<dbReference type="Gene3D" id="3.40.710.10">
    <property type="entry name" value="DD-peptidase/beta-lactamase superfamily"/>
    <property type="match status" value="1"/>
</dbReference>
<protein>
    <submittedName>
        <fullName evidence="4">Beta-lactamase-related domain-containing protein</fullName>
    </submittedName>
</protein>